<accession>Q2FQG9</accession>
<dbReference type="Proteomes" id="UP000001941">
    <property type="component" value="Chromosome"/>
</dbReference>
<feature type="domain" description="DUF8196" evidence="1">
    <location>
        <begin position="94"/>
        <end position="175"/>
    </location>
</feature>
<dbReference type="HOGENOM" id="CLU_081497_0_0_2"/>
<evidence type="ECO:0000259" key="1">
    <source>
        <dbReference type="Pfam" id="PF26618"/>
    </source>
</evidence>
<reference evidence="3" key="1">
    <citation type="journal article" date="2016" name="Stand. Genomic Sci.">
        <title>Complete genome sequence of Methanospirillum hungatei type strain JF1.</title>
        <authorList>
            <person name="Gunsalus R.P."/>
            <person name="Cook L.E."/>
            <person name="Crable B."/>
            <person name="Rohlin L."/>
            <person name="McDonald E."/>
            <person name="Mouttaki H."/>
            <person name="Sieber J.R."/>
            <person name="Poweleit N."/>
            <person name="Zhou H."/>
            <person name="Lapidus A.L."/>
            <person name="Daligault H.E."/>
            <person name="Land M."/>
            <person name="Gilna P."/>
            <person name="Ivanova N."/>
            <person name="Kyrpides N."/>
            <person name="Culley D.E."/>
            <person name="McInerney M.J."/>
        </authorList>
    </citation>
    <scope>NUCLEOTIDE SEQUENCE [LARGE SCALE GENOMIC DNA]</scope>
    <source>
        <strain evidence="3">ATCC 27890 / DSM 864 / NBRC 100397 / JF-1</strain>
    </source>
</reference>
<dbReference type="Pfam" id="PF26618">
    <property type="entry name" value="DUF8196"/>
    <property type="match status" value="1"/>
</dbReference>
<protein>
    <recommendedName>
        <fullName evidence="1">DUF8196 domain-containing protein</fullName>
    </recommendedName>
</protein>
<dbReference type="InterPro" id="IPR011335">
    <property type="entry name" value="Restrct_endonuc-II-like"/>
</dbReference>
<keyword evidence="3" id="KW-1185">Reference proteome</keyword>
<evidence type="ECO:0000313" key="3">
    <source>
        <dbReference type="Proteomes" id="UP000001941"/>
    </source>
</evidence>
<dbReference type="EMBL" id="CP000254">
    <property type="protein sequence ID" value="ABD40196.1"/>
    <property type="molecule type" value="Genomic_DNA"/>
</dbReference>
<proteinExistence type="predicted"/>
<sequence>MSLHNGLRIQVPDHLQERREPSEIEDIEMRKGQDRVTAQIEKTSQLITRVEEQLFSPWERLVDLLAEGYLIRLLQEQGISVFYTFQRLKDYSGKTNYEFDIIAQNGDEMVVVEVKTTLRSSDVKEFAYKMEKFREWLPRYAENTTYGAMAYIHSDSNVVRQAEKNGFFVIRATGNSASIVNQDGFKPKKF</sequence>
<gene>
    <name evidence="2" type="ordered locus">Mhun_0434</name>
</gene>
<dbReference type="InterPro" id="IPR011856">
    <property type="entry name" value="tRNA_endonuc-like_dom_sf"/>
</dbReference>
<evidence type="ECO:0000313" key="2">
    <source>
        <dbReference type="EMBL" id="ABD40196.1"/>
    </source>
</evidence>
<dbReference type="EnsemblBacteria" id="ABD40196">
    <property type="protein sequence ID" value="ABD40196"/>
    <property type="gene ID" value="Mhun_0434"/>
</dbReference>
<dbReference type="PANTHER" id="PTHR38753:SF1">
    <property type="entry name" value="SLR1441 PROTEIN"/>
    <property type="match status" value="1"/>
</dbReference>
<organism evidence="2 3">
    <name type="scientific">Methanospirillum hungatei JF-1 (strain ATCC 27890 / DSM 864 / NBRC 100397 / JF-1)</name>
    <dbReference type="NCBI Taxonomy" id="323259"/>
    <lineage>
        <taxon>Archaea</taxon>
        <taxon>Methanobacteriati</taxon>
        <taxon>Methanobacteriota</taxon>
        <taxon>Stenosarchaea group</taxon>
        <taxon>Methanomicrobia</taxon>
        <taxon>Methanomicrobiales</taxon>
        <taxon>Methanospirillaceae</taxon>
        <taxon>Methanospirillum</taxon>
    </lineage>
</organism>
<dbReference type="GO" id="GO:0003676">
    <property type="term" value="F:nucleic acid binding"/>
    <property type="evidence" value="ECO:0007669"/>
    <property type="project" value="InterPro"/>
</dbReference>
<dbReference type="Gene3D" id="3.40.1350.10">
    <property type="match status" value="1"/>
</dbReference>
<dbReference type="KEGG" id="mhu:Mhun_0434"/>
<dbReference type="PANTHER" id="PTHR38753">
    <property type="entry name" value="SLR1441 PROTEIN"/>
    <property type="match status" value="1"/>
</dbReference>
<dbReference type="GeneID" id="3924661"/>
<name>Q2FQG9_METHJ</name>
<dbReference type="InParanoid" id="Q2FQG9"/>
<dbReference type="InterPro" id="IPR058509">
    <property type="entry name" value="DUF8196"/>
</dbReference>
<dbReference type="AlphaFoldDB" id="Q2FQG9"/>
<dbReference type="eggNOG" id="arCOG01426">
    <property type="taxonomic scope" value="Archaea"/>
</dbReference>
<dbReference type="SUPFAM" id="SSF52980">
    <property type="entry name" value="Restriction endonuclease-like"/>
    <property type="match status" value="1"/>
</dbReference>
<dbReference type="STRING" id="323259.Mhun_0434"/>
<dbReference type="RefSeq" id="WP_011447485.1">
    <property type="nucleotide sequence ID" value="NC_007796.1"/>
</dbReference>